<sequence length="672" mass="73406">MNTHAPDTPRPAEEMRQKRILVVEDDPVSAQVMAKRLDILGFLCAGIAGDADTALGMALDRTPDLVLLDIRIPGSMDGIGLCDVLQRVHGIPVILVTAFTQEEITAKAAAVTPYGLLFKPVDFSQLRVAMETALRKRAEENLQESSERFLATFEQAAVGMCHVLPDGRFLRVNEQLCRILGYSRQELSDCSLRDVTFRDDLEMADNALRSILSGLTGTHTFEKRLRRKDGSLIWGLVTLSPARESSGNIPYIIAVIQDVTQSHRAAEELRESEETLRKILHGIRAAIFIVDPATTHILDANSIAEDLIGVPKDALLGTPCCALGWQDKRGQPISGNCRFSDGNLVDEEMRLKKSDGRVVPVIKTVIPGMRRGTSVYYEIVFDITERKALERRLSIAQKLESVGELAAGVAHEINTPIQYIGDNLHYLQDAYADLRAVMDAALAVADLPAVRAAAQAQTGRVDVAREAADLEFLTEEVPKSLEQSLEGVERVASIVRAMKKFSHPGGEEKTAVDINKAVENTVLVARNEWKYVADVVTDLDAGLPPVHCLPGDFNQVILNVLINAAHAIGDVVRDTSEKGRITIVTRREGPLARLSISDTGTGIPEKNREKIFDPFFTTKEVGRGTGQGLAIVHDIVVEKHDGTIDVESELGKGSTFHIRIPIGGDATAGRPQ</sequence>
<dbReference type="SUPFAM" id="SSF52172">
    <property type="entry name" value="CheY-like"/>
    <property type="match status" value="1"/>
</dbReference>
<dbReference type="PROSITE" id="PS50110">
    <property type="entry name" value="RESPONSE_REGULATORY"/>
    <property type="match status" value="1"/>
</dbReference>
<dbReference type="InterPro" id="IPR000014">
    <property type="entry name" value="PAS"/>
</dbReference>
<dbReference type="Pfam" id="PF02518">
    <property type="entry name" value="HATPase_c"/>
    <property type="match status" value="1"/>
</dbReference>
<dbReference type="CDD" id="cd00130">
    <property type="entry name" value="PAS"/>
    <property type="match status" value="1"/>
</dbReference>
<dbReference type="PANTHER" id="PTHR43065:SF50">
    <property type="entry name" value="HISTIDINE KINASE"/>
    <property type="match status" value="1"/>
</dbReference>
<organism evidence="5">
    <name type="scientific">hydrocarbon metagenome</name>
    <dbReference type="NCBI Taxonomy" id="938273"/>
    <lineage>
        <taxon>unclassified sequences</taxon>
        <taxon>metagenomes</taxon>
        <taxon>ecological metagenomes</taxon>
    </lineage>
</organism>
<keyword evidence="5" id="KW-0418">Kinase</keyword>
<dbReference type="InterPro" id="IPR035965">
    <property type="entry name" value="PAS-like_dom_sf"/>
</dbReference>
<dbReference type="InterPro" id="IPR003594">
    <property type="entry name" value="HATPase_dom"/>
</dbReference>
<feature type="domain" description="PAS" evidence="3">
    <location>
        <begin position="145"/>
        <end position="215"/>
    </location>
</feature>
<dbReference type="InterPro" id="IPR004358">
    <property type="entry name" value="Sig_transdc_His_kin-like_C"/>
</dbReference>
<dbReference type="InterPro" id="IPR011006">
    <property type="entry name" value="CheY-like_superfamily"/>
</dbReference>
<dbReference type="CDD" id="cd17534">
    <property type="entry name" value="REC_DC-like"/>
    <property type="match status" value="1"/>
</dbReference>
<dbReference type="NCBIfam" id="TIGR00229">
    <property type="entry name" value="sensory_box"/>
    <property type="match status" value="2"/>
</dbReference>
<gene>
    <name evidence="5" type="ORF">ASZ90_002170</name>
</gene>
<name>A0A0W8G494_9ZZZZ</name>
<feature type="domain" description="PAC" evidence="4">
    <location>
        <begin position="219"/>
        <end position="271"/>
    </location>
</feature>
<dbReference type="PROSITE" id="PS50113">
    <property type="entry name" value="PAC"/>
    <property type="match status" value="1"/>
</dbReference>
<accession>A0A0W8G494</accession>
<dbReference type="PANTHER" id="PTHR43065">
    <property type="entry name" value="SENSOR HISTIDINE KINASE"/>
    <property type="match status" value="1"/>
</dbReference>
<dbReference type="EMBL" id="LNQE01000271">
    <property type="protein sequence ID" value="KUG27979.1"/>
    <property type="molecule type" value="Genomic_DNA"/>
</dbReference>
<feature type="domain" description="Response regulatory" evidence="2">
    <location>
        <begin position="19"/>
        <end position="134"/>
    </location>
</feature>
<dbReference type="InterPro" id="IPR036097">
    <property type="entry name" value="HisK_dim/P_sf"/>
</dbReference>
<dbReference type="InterPro" id="IPR036890">
    <property type="entry name" value="HATPase_C_sf"/>
</dbReference>
<dbReference type="InterPro" id="IPR005467">
    <property type="entry name" value="His_kinase_dom"/>
</dbReference>
<dbReference type="Gene3D" id="3.30.565.10">
    <property type="entry name" value="Histidine kinase-like ATPase, C-terminal domain"/>
    <property type="match status" value="1"/>
</dbReference>
<evidence type="ECO:0000259" key="1">
    <source>
        <dbReference type="PROSITE" id="PS50109"/>
    </source>
</evidence>
<dbReference type="SMART" id="SM00387">
    <property type="entry name" value="HATPase_c"/>
    <property type="match status" value="1"/>
</dbReference>
<feature type="domain" description="PAS" evidence="3">
    <location>
        <begin position="272"/>
        <end position="317"/>
    </location>
</feature>
<dbReference type="SUPFAM" id="SSF55785">
    <property type="entry name" value="PYP-like sensor domain (PAS domain)"/>
    <property type="match status" value="2"/>
</dbReference>
<dbReference type="InterPro" id="IPR000700">
    <property type="entry name" value="PAS-assoc_C"/>
</dbReference>
<dbReference type="Pfam" id="PF00072">
    <property type="entry name" value="Response_reg"/>
    <property type="match status" value="1"/>
</dbReference>
<dbReference type="Gene3D" id="3.30.450.20">
    <property type="entry name" value="PAS domain"/>
    <property type="match status" value="2"/>
</dbReference>
<reference evidence="5" key="1">
    <citation type="journal article" date="2015" name="Proc. Natl. Acad. Sci. U.S.A.">
        <title>Networks of energetic and metabolic interactions define dynamics in microbial communities.</title>
        <authorList>
            <person name="Embree M."/>
            <person name="Liu J.K."/>
            <person name="Al-Bassam M.M."/>
            <person name="Zengler K."/>
        </authorList>
    </citation>
    <scope>NUCLEOTIDE SEQUENCE</scope>
</reference>
<evidence type="ECO:0000259" key="4">
    <source>
        <dbReference type="PROSITE" id="PS50113"/>
    </source>
</evidence>
<dbReference type="InterPro" id="IPR001610">
    <property type="entry name" value="PAC"/>
</dbReference>
<dbReference type="Pfam" id="PF13426">
    <property type="entry name" value="PAS_9"/>
    <property type="match status" value="2"/>
</dbReference>
<dbReference type="Gene3D" id="3.40.50.2300">
    <property type="match status" value="1"/>
</dbReference>
<dbReference type="PROSITE" id="PS50112">
    <property type="entry name" value="PAS"/>
    <property type="match status" value="2"/>
</dbReference>
<dbReference type="Gene3D" id="1.10.287.130">
    <property type="match status" value="1"/>
</dbReference>
<dbReference type="SMART" id="SM00091">
    <property type="entry name" value="PAS"/>
    <property type="match status" value="2"/>
</dbReference>
<dbReference type="PRINTS" id="PR00344">
    <property type="entry name" value="BCTRLSENSOR"/>
</dbReference>
<dbReference type="InterPro" id="IPR001789">
    <property type="entry name" value="Sig_transdc_resp-reg_receiver"/>
</dbReference>
<dbReference type="AlphaFoldDB" id="A0A0W8G494"/>
<dbReference type="SMART" id="SM00448">
    <property type="entry name" value="REC"/>
    <property type="match status" value="1"/>
</dbReference>
<dbReference type="PROSITE" id="PS50109">
    <property type="entry name" value="HIS_KIN"/>
    <property type="match status" value="1"/>
</dbReference>
<feature type="domain" description="Histidine kinase" evidence="1">
    <location>
        <begin position="408"/>
        <end position="664"/>
    </location>
</feature>
<dbReference type="SUPFAM" id="SSF47384">
    <property type="entry name" value="Homodimeric domain of signal transducing histidine kinase"/>
    <property type="match status" value="1"/>
</dbReference>
<evidence type="ECO:0000259" key="3">
    <source>
        <dbReference type="PROSITE" id="PS50112"/>
    </source>
</evidence>
<proteinExistence type="predicted"/>
<keyword evidence="5" id="KW-0808">Transferase</keyword>
<comment type="caution">
    <text evidence="5">The sequence shown here is derived from an EMBL/GenBank/DDBJ whole genome shotgun (WGS) entry which is preliminary data.</text>
</comment>
<dbReference type="GO" id="GO:0000155">
    <property type="term" value="F:phosphorelay sensor kinase activity"/>
    <property type="evidence" value="ECO:0007669"/>
    <property type="project" value="InterPro"/>
</dbReference>
<protein>
    <submittedName>
        <fullName evidence="5">Signal transduction histidine kinase</fullName>
    </submittedName>
</protein>
<dbReference type="SMART" id="SM00086">
    <property type="entry name" value="PAC"/>
    <property type="match status" value="2"/>
</dbReference>
<dbReference type="SUPFAM" id="SSF55874">
    <property type="entry name" value="ATPase domain of HSP90 chaperone/DNA topoisomerase II/histidine kinase"/>
    <property type="match status" value="1"/>
</dbReference>
<evidence type="ECO:0000313" key="5">
    <source>
        <dbReference type="EMBL" id="KUG27979.1"/>
    </source>
</evidence>
<evidence type="ECO:0000259" key="2">
    <source>
        <dbReference type="PROSITE" id="PS50110"/>
    </source>
</evidence>